<name>A0AC54ZAR4_ORYAF</name>
<reference evidence="2" key="1">
    <citation type="submission" date="2025-08" db="UniProtKB">
        <authorList>
            <consortium name="RefSeq"/>
        </authorList>
    </citation>
    <scope>IDENTIFICATION</scope>
</reference>
<gene>
    <name evidence="2" type="primary">ASL</name>
</gene>
<accession>A0AC54ZAR4</accession>
<sequence>MGGARLDTSPGPEKPGGRRLGTNHSACGGSQSRLVFQIQRTEAPDYEGPTQHGFGGEPGHGDPGPAASTRGAGAPPEPARPGTCARGHPGHACCQPPLLQAHLPKPGQAFYGESPVPPSPKWPVRQRHHSRYCGKSGKLWGGRFVGSVDPIMEKFNSSIDYDRNLWEVDVQGSKAYSKGLHKAGILTTAEMDQILHGLDKVAEEWAQGTFKLHPNDEDIHTANERRLKELIGETAGKLHTGRSRNDQVVTDLRLWMRQTCSSLSALLRELIRSMVDRAEAERDVLFPGYTHLQRAQPIRWSHWILSHAVALTRDSERLLEVQKRINVLPLGSGAIAGNPLGVDRELLQAELNFGAITLNSMDATSERDFVAEFLFWASLCMTHLSRMAEDLILYGTKEFSFVQLSDAYSTGSSLMPQKKNPDSLELIRSKAGRVFGRCAGLLMTLKGLPSTYNKDLQEDKEAVFEVADTMSAVLQVATGVISTLQIHRENMVQALSPDMLATDLAYYLVRKGMPFRQAHEASGKAVFMAETKGVALNQLSLQELGTISPLFAGDVSRVWDYGHSVEQYDALGGTARSSVDWQIGQVRALLRAQQAYPRQARSPDLTALPGGLAVPAGRDGLARRSLRVEGRPGPLPICTGATSGPPRCLTLGRRPQSGRNTLLAAPSSQTPPVLSGALNQNGERGLTRPT</sequence>
<proteinExistence type="predicted"/>
<evidence type="ECO:0000313" key="2">
    <source>
        <dbReference type="RefSeq" id="XP_042636996.1"/>
    </source>
</evidence>
<keyword evidence="1" id="KW-1185">Reference proteome</keyword>
<evidence type="ECO:0000313" key="1">
    <source>
        <dbReference type="Proteomes" id="UP000694850"/>
    </source>
</evidence>
<organism evidence="1 2">
    <name type="scientific">Orycteropus afer afer</name>
    <dbReference type="NCBI Taxonomy" id="1230840"/>
    <lineage>
        <taxon>Eukaryota</taxon>
        <taxon>Metazoa</taxon>
        <taxon>Chordata</taxon>
        <taxon>Craniata</taxon>
        <taxon>Vertebrata</taxon>
        <taxon>Euteleostomi</taxon>
        <taxon>Mammalia</taxon>
        <taxon>Eutheria</taxon>
        <taxon>Afrotheria</taxon>
        <taxon>Tubulidentata</taxon>
        <taxon>Orycteropodidae</taxon>
        <taxon>Orycteropus</taxon>
    </lineage>
</organism>
<keyword evidence="2" id="KW-0456">Lyase</keyword>
<dbReference type="Proteomes" id="UP000694850">
    <property type="component" value="Unplaced"/>
</dbReference>
<protein>
    <submittedName>
        <fullName evidence="2">Argininosuccinate lyase</fullName>
    </submittedName>
</protein>
<dbReference type="RefSeq" id="XP_042636996.1">
    <property type="nucleotide sequence ID" value="XM_042781062.1"/>
</dbReference>